<proteinExistence type="inferred from homology"/>
<keyword evidence="3" id="KW-0472">Membrane</keyword>
<reference evidence="5" key="1">
    <citation type="journal article" date="2019" name="Int. J. Syst. Evol. Microbiol.">
        <title>The Global Catalogue of Microorganisms (GCM) 10K type strain sequencing project: providing services to taxonomists for standard genome sequencing and annotation.</title>
        <authorList>
            <consortium name="The Broad Institute Genomics Platform"/>
            <consortium name="The Broad Institute Genome Sequencing Center for Infectious Disease"/>
            <person name="Wu L."/>
            <person name="Ma J."/>
        </authorList>
    </citation>
    <scope>NUCLEOTIDE SEQUENCE [LARGE SCALE GENOMIC DNA]</scope>
    <source>
        <strain evidence="5">KCTC 32239</strain>
    </source>
</reference>
<dbReference type="Pfam" id="PF07963">
    <property type="entry name" value="N_methyl"/>
    <property type="match status" value="1"/>
</dbReference>
<keyword evidence="3" id="KW-0812">Transmembrane</keyword>
<dbReference type="Proteomes" id="UP000619761">
    <property type="component" value="Unassembled WGS sequence"/>
</dbReference>
<keyword evidence="5" id="KW-1185">Reference proteome</keyword>
<comment type="caution">
    <text evidence="4">The sequence shown here is derived from an EMBL/GenBank/DDBJ whole genome shotgun (WGS) entry which is preliminary data.</text>
</comment>
<gene>
    <name evidence="4" type="ORF">GCM10011613_14710</name>
</gene>
<dbReference type="Pfam" id="PF00114">
    <property type="entry name" value="Pilin"/>
    <property type="match status" value="1"/>
</dbReference>
<dbReference type="InterPro" id="IPR012902">
    <property type="entry name" value="N_methyl_site"/>
</dbReference>
<dbReference type="InterPro" id="IPR001082">
    <property type="entry name" value="Pilin"/>
</dbReference>
<dbReference type="EMBL" id="BMYZ01000001">
    <property type="protein sequence ID" value="GGY71173.1"/>
    <property type="molecule type" value="Genomic_DNA"/>
</dbReference>
<dbReference type="PANTHER" id="PTHR30093:SF34">
    <property type="entry name" value="PREPILIN PEPTIDASE-DEPENDENT PROTEIN D"/>
    <property type="match status" value="1"/>
</dbReference>
<accession>A0ABQ3AZB3</accession>
<keyword evidence="2" id="KW-0488">Methylation</keyword>
<dbReference type="RefSeq" id="WP_189417145.1">
    <property type="nucleotide sequence ID" value="NZ_BMYZ01000001.1"/>
</dbReference>
<dbReference type="InterPro" id="IPR045584">
    <property type="entry name" value="Pilin-like"/>
</dbReference>
<evidence type="ECO:0000256" key="2">
    <source>
        <dbReference type="ARBA" id="ARBA00022481"/>
    </source>
</evidence>
<dbReference type="SUPFAM" id="SSF54523">
    <property type="entry name" value="Pili subunits"/>
    <property type="match status" value="1"/>
</dbReference>
<dbReference type="PANTHER" id="PTHR30093">
    <property type="entry name" value="GENERAL SECRETION PATHWAY PROTEIN G"/>
    <property type="match status" value="1"/>
</dbReference>
<evidence type="ECO:0000256" key="3">
    <source>
        <dbReference type="SAM" id="Phobius"/>
    </source>
</evidence>
<organism evidence="4 5">
    <name type="scientific">Cellvibrio zantedeschiae</name>
    <dbReference type="NCBI Taxonomy" id="1237077"/>
    <lineage>
        <taxon>Bacteria</taxon>
        <taxon>Pseudomonadati</taxon>
        <taxon>Pseudomonadota</taxon>
        <taxon>Gammaproteobacteria</taxon>
        <taxon>Cellvibrionales</taxon>
        <taxon>Cellvibrionaceae</taxon>
        <taxon>Cellvibrio</taxon>
    </lineage>
</organism>
<keyword evidence="3" id="KW-1133">Transmembrane helix</keyword>
<evidence type="ECO:0000313" key="5">
    <source>
        <dbReference type="Proteomes" id="UP000619761"/>
    </source>
</evidence>
<evidence type="ECO:0000256" key="1">
    <source>
        <dbReference type="ARBA" id="ARBA00005233"/>
    </source>
</evidence>
<sequence length="159" mass="17606">MQKHNMGFTLLELMVVLAIIAILATMAMPSFESKNTRAQVIESVDLIKNLKDSVGLFYQTEKKFPRHNAEAGIPKPEFLIGNYVERIDYVMGAFNITFGNKANGVLKKKVLSIRPMVVTASPESPISWVCGNSPVPEGMTVVGVNNTNIENKYLPINCF</sequence>
<dbReference type="NCBIfam" id="TIGR02532">
    <property type="entry name" value="IV_pilin_GFxxxE"/>
    <property type="match status" value="1"/>
</dbReference>
<evidence type="ECO:0008006" key="6">
    <source>
        <dbReference type="Google" id="ProtNLM"/>
    </source>
</evidence>
<evidence type="ECO:0000313" key="4">
    <source>
        <dbReference type="EMBL" id="GGY71173.1"/>
    </source>
</evidence>
<dbReference type="Gene3D" id="3.30.700.10">
    <property type="entry name" value="Glycoprotein, Type 4 Pilin"/>
    <property type="match status" value="1"/>
</dbReference>
<protein>
    <recommendedName>
        <fullName evidence="6">Pilin</fullName>
    </recommendedName>
</protein>
<feature type="transmembrane region" description="Helical" evidence="3">
    <location>
        <begin position="6"/>
        <end position="27"/>
    </location>
</feature>
<comment type="similarity">
    <text evidence="1">Belongs to the N-Me-Phe pilin family.</text>
</comment>
<name>A0ABQ3AZB3_9GAMM</name>